<dbReference type="InterPro" id="IPR027417">
    <property type="entry name" value="P-loop_NTPase"/>
</dbReference>
<evidence type="ECO:0000256" key="3">
    <source>
        <dbReference type="ARBA" id="ARBA00022741"/>
    </source>
</evidence>
<dbReference type="GO" id="GO:0015421">
    <property type="term" value="F:ABC-type oligopeptide transporter activity"/>
    <property type="evidence" value="ECO:0007669"/>
    <property type="project" value="TreeGrafter"/>
</dbReference>
<keyword evidence="4 10" id="KW-0067">ATP-binding</keyword>
<accession>A0A0U9HCP3</accession>
<comment type="subcellular location">
    <subcellularLocation>
        <location evidence="1">Cell membrane</location>
        <topology evidence="1">Multi-pass membrane protein</topology>
    </subcellularLocation>
</comment>
<dbReference type="PROSITE" id="PS50929">
    <property type="entry name" value="ABC_TM1F"/>
    <property type="match status" value="1"/>
</dbReference>
<dbReference type="SMART" id="SM00382">
    <property type="entry name" value="AAA"/>
    <property type="match status" value="1"/>
</dbReference>
<evidence type="ECO:0000256" key="4">
    <source>
        <dbReference type="ARBA" id="ARBA00022840"/>
    </source>
</evidence>
<keyword evidence="3" id="KW-0547">Nucleotide-binding</keyword>
<feature type="domain" description="ABC transporter" evidence="8">
    <location>
        <begin position="333"/>
        <end position="567"/>
    </location>
</feature>
<name>A0A0U9HCP3_9FIRM</name>
<feature type="domain" description="ABC transmembrane type-1" evidence="9">
    <location>
        <begin position="17"/>
        <end position="299"/>
    </location>
</feature>
<dbReference type="EMBL" id="DF976999">
    <property type="protein sequence ID" value="GAQ24429.1"/>
    <property type="molecule type" value="Genomic_DNA"/>
</dbReference>
<dbReference type="FunFam" id="3.40.50.300:FF:000218">
    <property type="entry name" value="Multidrug ABC transporter ATP-binding protein"/>
    <property type="match status" value="1"/>
</dbReference>
<dbReference type="STRING" id="224999.GCA_001485475_00411"/>
<dbReference type="SUPFAM" id="SSF52540">
    <property type="entry name" value="P-loop containing nucleoside triphosphate hydrolases"/>
    <property type="match status" value="1"/>
</dbReference>
<dbReference type="OrthoDB" id="9762517at2"/>
<evidence type="ECO:0000256" key="5">
    <source>
        <dbReference type="ARBA" id="ARBA00022989"/>
    </source>
</evidence>
<sequence>MIREFTKYYRAHVPLFLLDFGSAFLASLLDLVFPKVVNIVIDDLLPQRNIQLVIRIGIFLFFLYIIRYILGYIVHYYGHTLGTKIEYDMRQDLFNHIQKLSFTYFDNNKTGHIMSRIVNDLNEISELAHHGPEDLFIASVTLIGTFFILLNTNWQLTLLIFAIMPFMAWFSISKNQQMEQAFRNTRLKIADINAQLEDSISGIREVKAFTNEDYEKIKFQFGNEGFRQAKQKAYKTMAEFFSGMDFLSNFINLVVLIAGGWLCYSNMMTTGELVGFLLYVSMFLQPLRRIMSLLEIYQSGMAGFRRFREIMEIEPEIVDKPGAIPLDKVRGNIVFDNVAFSYDNKTEVFSNISFKINAGETVAFVGPSGAGKTTLASLIPRFYEIEEGAIYIDGIDIRNVTQKSLRQNIGIVQQNVFLFTGTVRDNIAYGKPDASDEEIIKAAKKANAHDFIMELENGYDTYIGERGVKLSGGQKQRLAIARIFLKDPPILILDEATSALDNETEQIIQESLFALSKNRTTLIIAHRLATIRHAGRIFVLTKDGIVEEGSHQELISKQGLYYRLYNAQFGS</sequence>
<dbReference type="InterPro" id="IPR017871">
    <property type="entry name" value="ABC_transporter-like_CS"/>
</dbReference>
<feature type="transmembrane region" description="Helical" evidence="7">
    <location>
        <begin position="156"/>
        <end position="173"/>
    </location>
</feature>
<feature type="transmembrane region" description="Helical" evidence="7">
    <location>
        <begin position="12"/>
        <end position="33"/>
    </location>
</feature>
<dbReference type="GO" id="GO:0005524">
    <property type="term" value="F:ATP binding"/>
    <property type="evidence" value="ECO:0007669"/>
    <property type="project" value="UniProtKB-KW"/>
</dbReference>
<evidence type="ECO:0000313" key="11">
    <source>
        <dbReference type="Proteomes" id="UP000062160"/>
    </source>
</evidence>
<dbReference type="Gene3D" id="1.20.1560.10">
    <property type="entry name" value="ABC transporter type 1, transmembrane domain"/>
    <property type="match status" value="1"/>
</dbReference>
<dbReference type="CDD" id="cd03251">
    <property type="entry name" value="ABCC_MsbA"/>
    <property type="match status" value="1"/>
</dbReference>
<keyword evidence="5 7" id="KW-1133">Transmembrane helix</keyword>
<dbReference type="InterPro" id="IPR003439">
    <property type="entry name" value="ABC_transporter-like_ATP-bd"/>
</dbReference>
<dbReference type="AlphaFoldDB" id="A0A0U9HCP3"/>
<dbReference type="SUPFAM" id="SSF90123">
    <property type="entry name" value="ABC transporter transmembrane region"/>
    <property type="match status" value="1"/>
</dbReference>
<dbReference type="Pfam" id="PF00005">
    <property type="entry name" value="ABC_tran"/>
    <property type="match status" value="1"/>
</dbReference>
<evidence type="ECO:0000313" key="10">
    <source>
        <dbReference type="EMBL" id="GAQ24429.1"/>
    </source>
</evidence>
<dbReference type="PROSITE" id="PS00211">
    <property type="entry name" value="ABC_TRANSPORTER_1"/>
    <property type="match status" value="1"/>
</dbReference>
<keyword evidence="6 7" id="KW-0472">Membrane</keyword>
<evidence type="ECO:0000256" key="7">
    <source>
        <dbReference type="SAM" id="Phobius"/>
    </source>
</evidence>
<protein>
    <submittedName>
        <fullName evidence="10">ATP-binding cassette, subfamily B</fullName>
    </submittedName>
</protein>
<dbReference type="CDD" id="cd18549">
    <property type="entry name" value="ABC_6TM_YwjA_like"/>
    <property type="match status" value="1"/>
</dbReference>
<dbReference type="Gene3D" id="3.40.50.300">
    <property type="entry name" value="P-loop containing nucleotide triphosphate hydrolases"/>
    <property type="match status" value="1"/>
</dbReference>
<dbReference type="Proteomes" id="UP000062160">
    <property type="component" value="Unassembled WGS sequence"/>
</dbReference>
<dbReference type="PROSITE" id="PS50893">
    <property type="entry name" value="ABC_TRANSPORTER_2"/>
    <property type="match status" value="1"/>
</dbReference>
<keyword evidence="2 7" id="KW-0812">Transmembrane</keyword>
<dbReference type="InterPro" id="IPR039421">
    <property type="entry name" value="Type_1_exporter"/>
</dbReference>
<evidence type="ECO:0000259" key="8">
    <source>
        <dbReference type="PROSITE" id="PS50893"/>
    </source>
</evidence>
<evidence type="ECO:0000256" key="1">
    <source>
        <dbReference type="ARBA" id="ARBA00004651"/>
    </source>
</evidence>
<evidence type="ECO:0000256" key="6">
    <source>
        <dbReference type="ARBA" id="ARBA00023136"/>
    </source>
</evidence>
<dbReference type="InterPro" id="IPR011527">
    <property type="entry name" value="ABC1_TM_dom"/>
</dbReference>
<dbReference type="GO" id="GO:0005886">
    <property type="term" value="C:plasma membrane"/>
    <property type="evidence" value="ECO:0007669"/>
    <property type="project" value="UniProtKB-SubCell"/>
</dbReference>
<organism evidence="10">
    <name type="scientific">Tepidanaerobacter syntrophicus</name>
    <dbReference type="NCBI Taxonomy" id="224999"/>
    <lineage>
        <taxon>Bacteria</taxon>
        <taxon>Bacillati</taxon>
        <taxon>Bacillota</taxon>
        <taxon>Clostridia</taxon>
        <taxon>Thermosediminibacterales</taxon>
        <taxon>Tepidanaerobacteraceae</taxon>
        <taxon>Tepidanaerobacter</taxon>
    </lineage>
</organism>
<dbReference type="PANTHER" id="PTHR43394:SF1">
    <property type="entry name" value="ATP-BINDING CASSETTE SUB-FAMILY B MEMBER 10, MITOCHONDRIAL"/>
    <property type="match status" value="1"/>
</dbReference>
<dbReference type="InterPro" id="IPR003593">
    <property type="entry name" value="AAA+_ATPase"/>
</dbReference>
<dbReference type="GO" id="GO:0016887">
    <property type="term" value="F:ATP hydrolysis activity"/>
    <property type="evidence" value="ECO:0007669"/>
    <property type="project" value="InterPro"/>
</dbReference>
<gene>
    <name evidence="10" type="ORF">TSYNT_5256</name>
</gene>
<dbReference type="Pfam" id="PF00664">
    <property type="entry name" value="ABC_membrane"/>
    <property type="match status" value="1"/>
</dbReference>
<dbReference type="RefSeq" id="WP_059031692.1">
    <property type="nucleotide sequence ID" value="NZ_DF976999.1"/>
</dbReference>
<evidence type="ECO:0000259" key="9">
    <source>
        <dbReference type="PROSITE" id="PS50929"/>
    </source>
</evidence>
<proteinExistence type="predicted"/>
<reference evidence="10" key="1">
    <citation type="journal article" date="2016" name="Genome Announc.">
        <title>Draft Genome Sequence of the Syntrophic Lactate-Degrading Bacterium Tepidanaerobacter syntrophicus JLT.</title>
        <authorList>
            <person name="Matsuura N."/>
            <person name="Ohashi A."/>
            <person name="Tourlousse D.M."/>
            <person name="Sekiguchi Y."/>
        </authorList>
    </citation>
    <scope>NUCLEOTIDE SEQUENCE [LARGE SCALE GENOMIC DNA]</scope>
    <source>
        <strain evidence="10">JL</strain>
    </source>
</reference>
<evidence type="ECO:0000256" key="2">
    <source>
        <dbReference type="ARBA" id="ARBA00022692"/>
    </source>
</evidence>
<feature type="transmembrane region" description="Helical" evidence="7">
    <location>
        <begin position="134"/>
        <end position="150"/>
    </location>
</feature>
<dbReference type="PANTHER" id="PTHR43394">
    <property type="entry name" value="ATP-DEPENDENT PERMEASE MDL1, MITOCHONDRIAL"/>
    <property type="match status" value="1"/>
</dbReference>
<feature type="transmembrane region" description="Helical" evidence="7">
    <location>
        <begin position="53"/>
        <end position="74"/>
    </location>
</feature>
<dbReference type="InterPro" id="IPR036640">
    <property type="entry name" value="ABC1_TM_sf"/>
</dbReference>
<keyword evidence="11" id="KW-1185">Reference proteome</keyword>
<feature type="transmembrane region" description="Helical" evidence="7">
    <location>
        <begin position="240"/>
        <end position="261"/>
    </location>
</feature>